<dbReference type="PANTHER" id="PTHR38166">
    <property type="entry name" value="C2H2-TYPE DOMAIN-CONTAINING PROTEIN-RELATED"/>
    <property type="match status" value="1"/>
</dbReference>
<protein>
    <submittedName>
        <fullName evidence="1">Protein kinase domain-containing protein</fullName>
    </submittedName>
</protein>
<evidence type="ECO:0000313" key="2">
    <source>
        <dbReference type="Proteomes" id="UP001281614"/>
    </source>
</evidence>
<name>A0AAD9Y7Y2_COLKA</name>
<keyword evidence="1" id="KW-0808">Transferase</keyword>
<keyword evidence="2" id="KW-1185">Reference proteome</keyword>
<reference evidence="1" key="1">
    <citation type="submission" date="2023-02" db="EMBL/GenBank/DDBJ databases">
        <title>Colletotrichum kahawae CIFC_Que2 genome sequencing and assembly.</title>
        <authorList>
            <person name="Baroncelli R."/>
        </authorList>
    </citation>
    <scope>NUCLEOTIDE SEQUENCE</scope>
    <source>
        <strain evidence="1">CIFC_Que2</strain>
    </source>
</reference>
<dbReference type="PANTHER" id="PTHR38166:SF1">
    <property type="entry name" value="C2H2-TYPE DOMAIN-CONTAINING PROTEIN"/>
    <property type="match status" value="1"/>
</dbReference>
<keyword evidence="1" id="KW-0418">Kinase</keyword>
<dbReference type="GO" id="GO:0016301">
    <property type="term" value="F:kinase activity"/>
    <property type="evidence" value="ECO:0007669"/>
    <property type="project" value="UniProtKB-KW"/>
</dbReference>
<accession>A0AAD9Y7Y2</accession>
<evidence type="ECO:0000313" key="1">
    <source>
        <dbReference type="EMBL" id="KAK2741667.1"/>
    </source>
</evidence>
<gene>
    <name evidence="1" type="ORF">CKAH01_07008</name>
</gene>
<comment type="caution">
    <text evidence="1">The sequence shown here is derived from an EMBL/GenBank/DDBJ whole genome shotgun (WGS) entry which is preliminary data.</text>
</comment>
<proteinExistence type="predicted"/>
<dbReference type="AlphaFoldDB" id="A0AAD9Y7Y2"/>
<organism evidence="1 2">
    <name type="scientific">Colletotrichum kahawae</name>
    <name type="common">Coffee berry disease fungus</name>
    <dbReference type="NCBI Taxonomy" id="34407"/>
    <lineage>
        <taxon>Eukaryota</taxon>
        <taxon>Fungi</taxon>
        <taxon>Dikarya</taxon>
        <taxon>Ascomycota</taxon>
        <taxon>Pezizomycotina</taxon>
        <taxon>Sordariomycetes</taxon>
        <taxon>Hypocreomycetidae</taxon>
        <taxon>Glomerellales</taxon>
        <taxon>Glomerellaceae</taxon>
        <taxon>Colletotrichum</taxon>
        <taxon>Colletotrichum gloeosporioides species complex</taxon>
    </lineage>
</organism>
<dbReference type="EMBL" id="VYYT01000334">
    <property type="protein sequence ID" value="KAK2741667.1"/>
    <property type="molecule type" value="Genomic_DNA"/>
</dbReference>
<sequence>MGPGWNISRLKEHIYRRHCFSKHRHVCQRCQADFESQYELVHHQQRDACPKLSEPLSGKIGNLKKGLIRERRTNMPDAEKWTAIYRIIFDCDLVIDSPSDTQSRQPSQRIESPETITDFEHYLRSKKHHGENERSNGRVQACLDLIQEWREQQLATHQPQVFQYSASVPNSGFTLAEYSAVSQFPGNDGESLTGVGYEDLIPEPWDFEAANRDWSFLDELTDTFDVTNEWLSDAFPWQPPGDLSGNLNTT</sequence>
<dbReference type="Proteomes" id="UP001281614">
    <property type="component" value="Unassembled WGS sequence"/>
</dbReference>